<reference evidence="2" key="1">
    <citation type="journal article" date="2022" name="bioRxiv">
        <title>Sequencing and chromosome-scale assembly of the giantPleurodeles waltlgenome.</title>
        <authorList>
            <person name="Brown T."/>
            <person name="Elewa A."/>
            <person name="Iarovenko S."/>
            <person name="Subramanian E."/>
            <person name="Araus A.J."/>
            <person name="Petzold A."/>
            <person name="Susuki M."/>
            <person name="Suzuki K.-i.T."/>
            <person name="Hayashi T."/>
            <person name="Toyoda A."/>
            <person name="Oliveira C."/>
            <person name="Osipova E."/>
            <person name="Leigh N.D."/>
            <person name="Simon A."/>
            <person name="Yun M.H."/>
        </authorList>
    </citation>
    <scope>NUCLEOTIDE SEQUENCE</scope>
    <source>
        <strain evidence="2">20211129_DDA</strain>
        <tissue evidence="2">Liver</tissue>
    </source>
</reference>
<dbReference type="Proteomes" id="UP001066276">
    <property type="component" value="Chromosome 1_2"/>
</dbReference>
<keyword evidence="3" id="KW-1185">Reference proteome</keyword>
<dbReference type="AlphaFoldDB" id="A0AAV7W2C4"/>
<feature type="region of interest" description="Disordered" evidence="1">
    <location>
        <begin position="59"/>
        <end position="88"/>
    </location>
</feature>
<feature type="compositionally biased region" description="Low complexity" evidence="1">
    <location>
        <begin position="283"/>
        <end position="293"/>
    </location>
</feature>
<feature type="region of interest" description="Disordered" evidence="1">
    <location>
        <begin position="176"/>
        <end position="317"/>
    </location>
</feature>
<name>A0AAV7W2C4_PLEWA</name>
<feature type="region of interest" description="Disordered" evidence="1">
    <location>
        <begin position="400"/>
        <end position="420"/>
    </location>
</feature>
<protein>
    <submittedName>
        <fullName evidence="2">Uncharacterized protein</fullName>
    </submittedName>
</protein>
<sequence length="459" mass="48726">MRRTVNEGLVARSACGAYLFNGMENKVQQALALLREAGRLDLLVPEALMPGRPVRRASAGVAARSSSEEGRGQRAGASAGRARRSPAVRRYGARPGAIHKCFKNKGDEQPRHYGGRRVGPVASSFPGGDGGAEGARWHPAVGGGDGGRGMATESGEQRDPLVPISSKWPTMLVWSSEEDGGARSDESEVESAGEGPSKAVKAGNPGRGTGPLGGDRPREEVGSSVSEEEGVLEAGFGEGQLSGRVGAPGTPDLFGHGPLDFEDDDPGEQRAALSPWEEEKASPRAASRMASSGRHGRRRRAADASARLCGGVGDAPPDAAAWEEQRLGPVRQWRYGGEAAGCAQCKGSGVKGWKKSLEEEERRSVVTLEEGELRSSGSESEWWERQGRGVANPVRQSLQVSQVNSQSKAARERLGEQRKVQERPPLLSPVIILHTKLLGSSLRGNIPSIFRDFSCYTAT</sequence>
<evidence type="ECO:0000256" key="1">
    <source>
        <dbReference type="SAM" id="MobiDB-lite"/>
    </source>
</evidence>
<feature type="compositionally biased region" description="Basic and acidic residues" evidence="1">
    <location>
        <begin position="409"/>
        <end position="420"/>
    </location>
</feature>
<evidence type="ECO:0000313" key="2">
    <source>
        <dbReference type="EMBL" id="KAJ1206861.1"/>
    </source>
</evidence>
<feature type="region of interest" description="Disordered" evidence="1">
    <location>
        <begin position="122"/>
        <end position="163"/>
    </location>
</feature>
<evidence type="ECO:0000313" key="3">
    <source>
        <dbReference type="Proteomes" id="UP001066276"/>
    </source>
</evidence>
<organism evidence="2 3">
    <name type="scientific">Pleurodeles waltl</name>
    <name type="common">Iberian ribbed newt</name>
    <dbReference type="NCBI Taxonomy" id="8319"/>
    <lineage>
        <taxon>Eukaryota</taxon>
        <taxon>Metazoa</taxon>
        <taxon>Chordata</taxon>
        <taxon>Craniata</taxon>
        <taxon>Vertebrata</taxon>
        <taxon>Euteleostomi</taxon>
        <taxon>Amphibia</taxon>
        <taxon>Batrachia</taxon>
        <taxon>Caudata</taxon>
        <taxon>Salamandroidea</taxon>
        <taxon>Salamandridae</taxon>
        <taxon>Pleurodelinae</taxon>
        <taxon>Pleurodeles</taxon>
    </lineage>
</organism>
<comment type="caution">
    <text evidence="2">The sequence shown here is derived from an EMBL/GenBank/DDBJ whole genome shotgun (WGS) entry which is preliminary data.</text>
</comment>
<gene>
    <name evidence="2" type="ORF">NDU88_002254</name>
</gene>
<accession>A0AAV7W2C4</accession>
<dbReference type="EMBL" id="JANPWB010000002">
    <property type="protein sequence ID" value="KAJ1206861.1"/>
    <property type="molecule type" value="Genomic_DNA"/>
</dbReference>
<proteinExistence type="predicted"/>